<sequence>MNGGDVNQQQQQQQQQQIQHQQWVAMQQQYQQQWMAMQYPAMAMQQHMMYNQQYVPYYHPHQQPPQQQQYQQPPPPPQALKQNNQIQSSAEDNKTIWIGDLQQWMDDGYLQSCFAQSGEVVSVKIIRNKQTGQSERYGFIEFNSHAAAEKVLQSYNGTMMLNTEQPFRLNWAAFSAGDRRPDIIPPPTTPGSDLSIFVGDLATDVTDALLHDTFASRYPSIKSAKVVVDANSGRSKGYGFVRFGDENERTRAMTEMNGVYCSSRPMRVGVATPKRPSPQQPQYSSQAVVLAGGGFANGVVPQGQAENESSNTTIFVGGLDSDVTDEELRQAFVSSGEVISVKIPAGKGCGFVQFANRNGAEDALERLNGAVIGKQTVRLSWGRNMGNKQFRTDQNGQGYNGGYYGRQGYNGGYGYGPSSNGHGNHQQTVS</sequence>
<comment type="subunit">
    <text evidence="9">Interacts with the poly(A) tail of mRNA in nucleus.</text>
</comment>
<dbReference type="FunFam" id="3.30.70.330:FF:000144">
    <property type="entry name" value="Polyadenylate-binding protein RBP47B"/>
    <property type="match status" value="1"/>
</dbReference>
<evidence type="ECO:0000256" key="4">
    <source>
        <dbReference type="ARBA" id="ARBA00022737"/>
    </source>
</evidence>
<comment type="subcellular location">
    <subcellularLocation>
        <location evidence="2">Cytoplasmic granule</location>
    </subcellularLocation>
    <subcellularLocation>
        <location evidence="1">Nucleus</location>
    </subcellularLocation>
</comment>
<dbReference type="KEGG" id="egt:105957577"/>
<dbReference type="PhylomeDB" id="A0A022RCC7"/>
<dbReference type="Proteomes" id="UP000030748">
    <property type="component" value="Unassembled WGS sequence"/>
</dbReference>
<evidence type="ECO:0000256" key="8">
    <source>
        <dbReference type="ARBA" id="ARBA00061069"/>
    </source>
</evidence>
<evidence type="ECO:0000259" key="12">
    <source>
        <dbReference type="PROSITE" id="PS50102"/>
    </source>
</evidence>
<evidence type="ECO:0000256" key="6">
    <source>
        <dbReference type="ARBA" id="ARBA00023242"/>
    </source>
</evidence>
<evidence type="ECO:0000256" key="1">
    <source>
        <dbReference type="ARBA" id="ARBA00004123"/>
    </source>
</evidence>
<dbReference type="PANTHER" id="PTHR47640">
    <property type="entry name" value="TRNA SELENOCYSTEINE 1-ASSOCIATED PROTEIN 1-RELATED-RELATED"/>
    <property type="match status" value="1"/>
</dbReference>
<keyword evidence="5 10" id="KW-0694">RNA-binding</keyword>
<evidence type="ECO:0000256" key="9">
    <source>
        <dbReference type="ARBA" id="ARBA00063471"/>
    </source>
</evidence>
<dbReference type="FunFam" id="3.30.70.330:FF:000395">
    <property type="entry name" value="Polyadenylate-binding protein RBP47"/>
    <property type="match status" value="1"/>
</dbReference>
<evidence type="ECO:0000256" key="10">
    <source>
        <dbReference type="PROSITE-ProRule" id="PRU00176"/>
    </source>
</evidence>
<dbReference type="InterPro" id="IPR012677">
    <property type="entry name" value="Nucleotide-bd_a/b_plait_sf"/>
</dbReference>
<dbReference type="Gene3D" id="3.30.70.330">
    <property type="match status" value="3"/>
</dbReference>
<feature type="region of interest" description="Disordered" evidence="11">
    <location>
        <begin position="60"/>
        <end position="89"/>
    </location>
</feature>
<evidence type="ECO:0000313" key="14">
    <source>
        <dbReference type="Proteomes" id="UP000030748"/>
    </source>
</evidence>
<feature type="domain" description="RRM" evidence="12">
    <location>
        <begin position="312"/>
        <end position="384"/>
    </location>
</feature>
<feature type="domain" description="RRM" evidence="12">
    <location>
        <begin position="194"/>
        <end position="273"/>
    </location>
</feature>
<reference evidence="13 14" key="1">
    <citation type="journal article" date="2013" name="Proc. Natl. Acad. Sci. U.S.A.">
        <title>Fine-scale variation in meiotic recombination in Mimulus inferred from population shotgun sequencing.</title>
        <authorList>
            <person name="Hellsten U."/>
            <person name="Wright K.M."/>
            <person name="Jenkins J."/>
            <person name="Shu S."/>
            <person name="Yuan Y."/>
            <person name="Wessler S.R."/>
            <person name="Schmutz J."/>
            <person name="Willis J.H."/>
            <person name="Rokhsar D.S."/>
        </authorList>
    </citation>
    <scope>NUCLEOTIDE SEQUENCE [LARGE SCALE GENOMIC DNA]</scope>
    <source>
        <strain evidence="14">cv. DUN x IM62</strain>
    </source>
</reference>
<evidence type="ECO:0000256" key="11">
    <source>
        <dbReference type="SAM" id="MobiDB-lite"/>
    </source>
</evidence>
<dbReference type="InterPro" id="IPR000504">
    <property type="entry name" value="RRM_dom"/>
</dbReference>
<feature type="compositionally biased region" description="Low complexity" evidence="11">
    <location>
        <begin position="60"/>
        <end position="71"/>
    </location>
</feature>
<dbReference type="Pfam" id="PF00076">
    <property type="entry name" value="RRM_1"/>
    <property type="match status" value="3"/>
</dbReference>
<feature type="compositionally biased region" description="Polar residues" evidence="11">
    <location>
        <begin position="80"/>
        <end position="89"/>
    </location>
</feature>
<evidence type="ECO:0000313" key="13">
    <source>
        <dbReference type="EMBL" id="EYU37704.1"/>
    </source>
</evidence>
<dbReference type="PROSITE" id="PS50102">
    <property type="entry name" value="RRM"/>
    <property type="match status" value="3"/>
</dbReference>
<comment type="function">
    <text evidence="7">Heterogeneous nuclear ribonucleoprotein (hnRNP)-protein binding the poly(A) tail of mRNA and probably involved in some steps of pre-mRNA maturation.</text>
</comment>
<dbReference type="STRING" id="4155.A0A022RCC7"/>
<dbReference type="InterPro" id="IPR035979">
    <property type="entry name" value="RBD_domain_sf"/>
</dbReference>
<dbReference type="CDD" id="cd12345">
    <property type="entry name" value="RRM2_SECp43_like"/>
    <property type="match status" value="1"/>
</dbReference>
<keyword evidence="6" id="KW-0539">Nucleus</keyword>
<protein>
    <recommendedName>
        <fullName evidence="12">RRM domain-containing protein</fullName>
    </recommendedName>
</protein>
<evidence type="ECO:0000256" key="3">
    <source>
        <dbReference type="ARBA" id="ARBA00022664"/>
    </source>
</evidence>
<dbReference type="OrthoDB" id="446113at2759"/>
<organism evidence="13 14">
    <name type="scientific">Erythranthe guttata</name>
    <name type="common">Yellow monkey flower</name>
    <name type="synonym">Mimulus guttatus</name>
    <dbReference type="NCBI Taxonomy" id="4155"/>
    <lineage>
        <taxon>Eukaryota</taxon>
        <taxon>Viridiplantae</taxon>
        <taxon>Streptophyta</taxon>
        <taxon>Embryophyta</taxon>
        <taxon>Tracheophyta</taxon>
        <taxon>Spermatophyta</taxon>
        <taxon>Magnoliopsida</taxon>
        <taxon>eudicotyledons</taxon>
        <taxon>Gunneridae</taxon>
        <taxon>Pentapetalae</taxon>
        <taxon>asterids</taxon>
        <taxon>lamiids</taxon>
        <taxon>Lamiales</taxon>
        <taxon>Phrymaceae</taxon>
        <taxon>Erythranthe</taxon>
    </lineage>
</organism>
<dbReference type="GO" id="GO:0003729">
    <property type="term" value="F:mRNA binding"/>
    <property type="evidence" value="ECO:0000318"/>
    <property type="project" value="GO_Central"/>
</dbReference>
<gene>
    <name evidence="13" type="ORF">MIMGU_mgv1a006826mg</name>
</gene>
<dbReference type="InterPro" id="IPR050825">
    <property type="entry name" value="RBM42_RBP45_47-like"/>
</dbReference>
<keyword evidence="3" id="KW-0507">mRNA processing</keyword>
<name>A0A022RCC7_ERYGU</name>
<dbReference type="EMBL" id="KI630513">
    <property type="protein sequence ID" value="EYU37704.1"/>
    <property type="molecule type" value="Genomic_DNA"/>
</dbReference>
<evidence type="ECO:0000256" key="5">
    <source>
        <dbReference type="ARBA" id="ARBA00022884"/>
    </source>
</evidence>
<dbReference type="FunFam" id="3.30.70.330:FF:000103">
    <property type="entry name" value="Polyadenylate-binding protein RBP47B"/>
    <property type="match status" value="1"/>
</dbReference>
<dbReference type="GO" id="GO:0005634">
    <property type="term" value="C:nucleus"/>
    <property type="evidence" value="ECO:0007669"/>
    <property type="project" value="UniProtKB-SubCell"/>
</dbReference>
<proteinExistence type="inferred from homology"/>
<accession>A0A022RCC7</accession>
<feature type="domain" description="RRM" evidence="12">
    <location>
        <begin position="94"/>
        <end position="174"/>
    </location>
</feature>
<comment type="similarity">
    <text evidence="8">Belongs to the polyadenylate-binding RBP47 family.</text>
</comment>
<keyword evidence="14" id="KW-1185">Reference proteome</keyword>
<keyword evidence="4" id="KW-0677">Repeat</keyword>
<dbReference type="PANTHER" id="PTHR47640:SF9">
    <property type="entry name" value="POLYADENYLATE-BINDING PROTEIN RBP47B"/>
    <property type="match status" value="1"/>
</dbReference>
<evidence type="ECO:0000256" key="7">
    <source>
        <dbReference type="ARBA" id="ARBA00057395"/>
    </source>
</evidence>
<dbReference type="SMART" id="SM00360">
    <property type="entry name" value="RRM"/>
    <property type="match status" value="3"/>
</dbReference>
<dbReference type="CDD" id="cd12344">
    <property type="entry name" value="RRM1_SECp43_like"/>
    <property type="match status" value="1"/>
</dbReference>
<dbReference type="GO" id="GO:0005829">
    <property type="term" value="C:cytosol"/>
    <property type="evidence" value="ECO:0000318"/>
    <property type="project" value="GO_Central"/>
</dbReference>
<dbReference type="OMA" id="HHQKTHE"/>
<dbReference type="SUPFAM" id="SSF54928">
    <property type="entry name" value="RNA-binding domain, RBD"/>
    <property type="match status" value="3"/>
</dbReference>
<dbReference type="GO" id="GO:0006397">
    <property type="term" value="P:mRNA processing"/>
    <property type="evidence" value="ECO:0007669"/>
    <property type="project" value="UniProtKB-KW"/>
</dbReference>
<dbReference type="AlphaFoldDB" id="A0A022RCC7"/>
<evidence type="ECO:0000256" key="2">
    <source>
        <dbReference type="ARBA" id="ARBA00004463"/>
    </source>
</evidence>
<dbReference type="eggNOG" id="KOG0118">
    <property type="taxonomic scope" value="Eukaryota"/>
</dbReference>